<comment type="caution">
    <text evidence="2">The sequence shown here is derived from an EMBL/GenBank/DDBJ whole genome shotgun (WGS) entry which is preliminary data.</text>
</comment>
<feature type="region of interest" description="Disordered" evidence="1">
    <location>
        <begin position="1"/>
        <end position="53"/>
    </location>
</feature>
<name>A0AAD7F9Y5_MYCRO</name>
<dbReference type="AlphaFoldDB" id="A0AAD7F9Y5"/>
<dbReference type="EMBL" id="JARKIE010001106">
    <property type="protein sequence ID" value="KAJ7606370.1"/>
    <property type="molecule type" value="Genomic_DNA"/>
</dbReference>
<proteinExistence type="predicted"/>
<protein>
    <submittedName>
        <fullName evidence="2">Uncharacterized protein</fullName>
    </submittedName>
</protein>
<dbReference type="Proteomes" id="UP001221757">
    <property type="component" value="Unassembled WGS sequence"/>
</dbReference>
<reference evidence="2" key="1">
    <citation type="submission" date="2023-03" db="EMBL/GenBank/DDBJ databases">
        <title>Massive genome expansion in bonnet fungi (Mycena s.s.) driven by repeated elements and novel gene families across ecological guilds.</title>
        <authorList>
            <consortium name="Lawrence Berkeley National Laboratory"/>
            <person name="Harder C.B."/>
            <person name="Miyauchi S."/>
            <person name="Viragh M."/>
            <person name="Kuo A."/>
            <person name="Thoen E."/>
            <person name="Andreopoulos B."/>
            <person name="Lu D."/>
            <person name="Skrede I."/>
            <person name="Drula E."/>
            <person name="Henrissat B."/>
            <person name="Morin E."/>
            <person name="Kohler A."/>
            <person name="Barry K."/>
            <person name="LaButti K."/>
            <person name="Morin E."/>
            <person name="Salamov A."/>
            <person name="Lipzen A."/>
            <person name="Mereny Z."/>
            <person name="Hegedus B."/>
            <person name="Baldrian P."/>
            <person name="Stursova M."/>
            <person name="Weitz H."/>
            <person name="Taylor A."/>
            <person name="Grigoriev I.V."/>
            <person name="Nagy L.G."/>
            <person name="Martin F."/>
            <person name="Kauserud H."/>
        </authorList>
    </citation>
    <scope>NUCLEOTIDE SEQUENCE</scope>
    <source>
        <strain evidence="2">CBHHK067</strain>
    </source>
</reference>
<gene>
    <name evidence="2" type="ORF">B0H17DRAFT_1154078</name>
</gene>
<evidence type="ECO:0000256" key="1">
    <source>
        <dbReference type="SAM" id="MobiDB-lite"/>
    </source>
</evidence>
<accession>A0AAD7F9Y5</accession>
<evidence type="ECO:0000313" key="2">
    <source>
        <dbReference type="EMBL" id="KAJ7606370.1"/>
    </source>
</evidence>
<organism evidence="2 3">
    <name type="scientific">Mycena rosella</name>
    <name type="common">Pink bonnet</name>
    <name type="synonym">Agaricus rosellus</name>
    <dbReference type="NCBI Taxonomy" id="1033263"/>
    <lineage>
        <taxon>Eukaryota</taxon>
        <taxon>Fungi</taxon>
        <taxon>Dikarya</taxon>
        <taxon>Basidiomycota</taxon>
        <taxon>Agaricomycotina</taxon>
        <taxon>Agaricomycetes</taxon>
        <taxon>Agaricomycetidae</taxon>
        <taxon>Agaricales</taxon>
        <taxon>Marasmiineae</taxon>
        <taxon>Mycenaceae</taxon>
        <taxon>Mycena</taxon>
    </lineage>
</organism>
<evidence type="ECO:0000313" key="3">
    <source>
        <dbReference type="Proteomes" id="UP001221757"/>
    </source>
</evidence>
<keyword evidence="3" id="KW-1185">Reference proteome</keyword>
<sequence length="298" mass="33280">MTGAGGGHRRLGKMSIKSVAGTPKTGSEFQGRRTWTSREPEISNENLEGGASATGGLGGYIKQENTDGMTQLMWCRSLQWWDLEKSNKKGWHGDSWERERCKGGASESAAEGLQSSLWRPLKCGAARRQRATDMARLDLLVCGAARSTADGRESAVRDLVMCGEYEGLVDERRNDVRKVVRGTAKSRIKLEGWREAPLTRVEAQRWIWRCTGSAARRRLRVGRGIAKHRTNVALRAMQCEKIHGNAWERGDGSAGVRSREVRRLKKIREAVRRPVDAPGTFAAMDLVMCRRLNMESKL</sequence>